<name>A0A375YGB7_MYCPF</name>
<dbReference type="SUPFAM" id="SSF53807">
    <property type="entry name" value="Helical backbone' metal receptor"/>
    <property type="match status" value="1"/>
</dbReference>
<evidence type="ECO:0000313" key="5">
    <source>
        <dbReference type="Proteomes" id="UP000252008"/>
    </source>
</evidence>
<dbReference type="Proteomes" id="UP000252008">
    <property type="component" value="Unassembled WGS sequence"/>
</dbReference>
<evidence type="ECO:0000256" key="1">
    <source>
        <dbReference type="ARBA" id="ARBA00008814"/>
    </source>
</evidence>
<evidence type="ECO:0000313" key="4">
    <source>
        <dbReference type="EMBL" id="SRX80175.1"/>
    </source>
</evidence>
<sequence>MNPGLTRNGMGHLGSSPTAGTSDHVGWPREWAWHRRNRTVRCVAALLILLFSCVACARDDGLAPTSGAAAAAEPGRTVYPLTLDNCGVQVVFDGPPQRAVSLYQASTEILLSLGLADRMVGTSTWFDPVLPQLAAENDTVPRLADNDPSLETVLDADPDLVTSASAHTFTPAVVAERSRFAELGIPTYQSPSVCVGAEVNGEQVTRIEPLRIDTLFQEITELAKIFDVQQRGADLVAGLQQRLDAVIPEGSGDAQPTVAFWFSGVKAPYMAGCCSAPGMYAEMVDAANVFADSREDWPEVSWEAVADRDPDVLVLADLSRKRIEGDSLETKKAFLQNNPVTRNMKAVREQRYVVLTGSELDPGIREIDAVEKLAAGLEQQR</sequence>
<gene>
    <name evidence="4" type="ORF">MPP7335_01915</name>
</gene>
<dbReference type="EMBL" id="UEGS01000001">
    <property type="protein sequence ID" value="SRX80175.1"/>
    <property type="molecule type" value="Genomic_DNA"/>
</dbReference>
<accession>A0A375YGB7</accession>
<dbReference type="Gene3D" id="3.40.50.1980">
    <property type="entry name" value="Nitrogenase molybdenum iron protein domain"/>
    <property type="match status" value="2"/>
</dbReference>
<dbReference type="CDD" id="cd01148">
    <property type="entry name" value="TroA_a"/>
    <property type="match status" value="1"/>
</dbReference>
<organism evidence="4 5">
    <name type="scientific">Mycolicibacterium parafortuitum</name>
    <name type="common">Mycobacterium parafortuitum</name>
    <dbReference type="NCBI Taxonomy" id="39692"/>
    <lineage>
        <taxon>Bacteria</taxon>
        <taxon>Bacillati</taxon>
        <taxon>Actinomycetota</taxon>
        <taxon>Actinomycetes</taxon>
        <taxon>Mycobacteriales</taxon>
        <taxon>Mycobacteriaceae</taxon>
        <taxon>Mycolicibacterium</taxon>
    </lineage>
</organism>
<reference evidence="4 5" key="1">
    <citation type="submission" date="2018-05" db="EMBL/GenBank/DDBJ databases">
        <authorList>
            <consortium name="IHU Genomes"/>
        </authorList>
    </citation>
    <scope>NUCLEOTIDE SEQUENCE [LARGE SCALE GENOMIC DNA]</scope>
    <source>
        <strain evidence="4 5">P7335</strain>
    </source>
</reference>
<evidence type="ECO:0000259" key="3">
    <source>
        <dbReference type="PROSITE" id="PS50983"/>
    </source>
</evidence>
<feature type="region of interest" description="Disordered" evidence="2">
    <location>
        <begin position="1"/>
        <end position="22"/>
    </location>
</feature>
<dbReference type="STRING" id="39692.BST38_26960"/>
<dbReference type="PROSITE" id="PS50983">
    <property type="entry name" value="FE_B12_PBP"/>
    <property type="match status" value="1"/>
</dbReference>
<proteinExistence type="inferred from homology"/>
<keyword evidence="5" id="KW-1185">Reference proteome</keyword>
<dbReference type="InterPro" id="IPR002491">
    <property type="entry name" value="ABC_transptr_periplasmic_BD"/>
</dbReference>
<protein>
    <submittedName>
        <fullName evidence="4">Putative ABC transporter substrate-binding protein [Amycolicicoccus subflavus DQS3-9A1]</fullName>
    </submittedName>
</protein>
<comment type="similarity">
    <text evidence="1">Belongs to the bacterial solute-binding protein 8 family.</text>
</comment>
<evidence type="ECO:0000256" key="2">
    <source>
        <dbReference type="SAM" id="MobiDB-lite"/>
    </source>
</evidence>
<dbReference type="PANTHER" id="PTHR30535">
    <property type="entry name" value="VITAMIN B12-BINDING PROTEIN"/>
    <property type="match status" value="1"/>
</dbReference>
<feature type="domain" description="Fe/B12 periplasmic-binding" evidence="3">
    <location>
        <begin position="98"/>
        <end position="381"/>
    </location>
</feature>
<dbReference type="InterPro" id="IPR050902">
    <property type="entry name" value="ABC_Transporter_SBP"/>
</dbReference>
<dbReference type="Pfam" id="PF01497">
    <property type="entry name" value="Peripla_BP_2"/>
    <property type="match status" value="1"/>
</dbReference>
<dbReference type="PANTHER" id="PTHR30535:SF7">
    <property type="entry name" value="IRON(III) DICITRATE-BINDING PROTEIN"/>
    <property type="match status" value="1"/>
</dbReference>
<dbReference type="AlphaFoldDB" id="A0A375YGB7"/>